<dbReference type="PROSITE" id="PS50119">
    <property type="entry name" value="ZF_BBOX"/>
    <property type="match status" value="1"/>
</dbReference>
<dbReference type="PROSITE" id="PS50188">
    <property type="entry name" value="B302_SPRY"/>
    <property type="match status" value="1"/>
</dbReference>
<dbReference type="InterPro" id="IPR058030">
    <property type="entry name" value="TRIM8/14/16/25/29/45/65_CC"/>
</dbReference>
<feature type="domain" description="RING-type" evidence="6">
    <location>
        <begin position="21"/>
        <end position="61"/>
    </location>
</feature>
<evidence type="ECO:0000256" key="5">
    <source>
        <dbReference type="SAM" id="Coils"/>
    </source>
</evidence>
<evidence type="ECO:0000313" key="9">
    <source>
        <dbReference type="Proteomes" id="UP001652741"/>
    </source>
</evidence>
<dbReference type="InterPro" id="IPR003879">
    <property type="entry name" value="Butyrophylin_SPRY"/>
</dbReference>
<dbReference type="Pfam" id="PF15227">
    <property type="entry name" value="zf-C3HC4_4"/>
    <property type="match status" value="1"/>
</dbReference>
<dbReference type="Pfam" id="PF25600">
    <property type="entry name" value="TRIM_CC"/>
    <property type="match status" value="1"/>
</dbReference>
<evidence type="ECO:0000259" key="7">
    <source>
        <dbReference type="PROSITE" id="PS50119"/>
    </source>
</evidence>
<dbReference type="InterPro" id="IPR006574">
    <property type="entry name" value="PRY"/>
</dbReference>
<dbReference type="InterPro" id="IPR003877">
    <property type="entry name" value="SPRY_dom"/>
</dbReference>
<dbReference type="GO" id="GO:0008270">
    <property type="term" value="F:zinc ion binding"/>
    <property type="evidence" value="ECO:0007669"/>
    <property type="project" value="UniProtKB-KW"/>
</dbReference>
<keyword evidence="1" id="KW-0479">Metal-binding</keyword>
<dbReference type="PRINTS" id="PR01407">
    <property type="entry name" value="BUTYPHLNCDUF"/>
</dbReference>
<feature type="coiled-coil region" evidence="5">
    <location>
        <begin position="155"/>
        <end position="219"/>
    </location>
</feature>
<evidence type="ECO:0000256" key="3">
    <source>
        <dbReference type="ARBA" id="ARBA00022833"/>
    </source>
</evidence>
<dbReference type="InterPro" id="IPR001870">
    <property type="entry name" value="B30.2/SPRY"/>
</dbReference>
<dbReference type="FunFam" id="2.60.120.920:FF:000004">
    <property type="entry name" value="Butyrophilin subfamily 1 member A1"/>
    <property type="match status" value="1"/>
</dbReference>
<keyword evidence="5" id="KW-0175">Coiled coil</keyword>
<dbReference type="InterPro" id="IPR043136">
    <property type="entry name" value="B30.2/SPRY_sf"/>
</dbReference>
<dbReference type="Pfam" id="PF13765">
    <property type="entry name" value="PRY"/>
    <property type="match status" value="1"/>
</dbReference>
<dbReference type="Pfam" id="PF00622">
    <property type="entry name" value="SPRY"/>
    <property type="match status" value="1"/>
</dbReference>
<dbReference type="GeneID" id="106605985"/>
<dbReference type="SMART" id="SM00184">
    <property type="entry name" value="RING"/>
    <property type="match status" value="1"/>
</dbReference>
<dbReference type="OMA" id="YWATEAP"/>
<dbReference type="SUPFAM" id="SSF49899">
    <property type="entry name" value="Concanavalin A-like lectins/glucanases"/>
    <property type="match status" value="1"/>
</dbReference>
<dbReference type="CDD" id="cd12893">
    <property type="entry name" value="SPRY_PRY_TRIM35"/>
    <property type="match status" value="1"/>
</dbReference>
<dbReference type="Proteomes" id="UP001652741">
    <property type="component" value="Chromosome ssa05"/>
</dbReference>
<keyword evidence="2 4" id="KW-0863">Zinc-finger</keyword>
<dbReference type="KEGG" id="sasa:106605985"/>
<keyword evidence="9" id="KW-1185">Reference proteome</keyword>
<name>A0A1S3RZ48_SALSA</name>
<dbReference type="SUPFAM" id="SSF57850">
    <property type="entry name" value="RING/U-box"/>
    <property type="match status" value="1"/>
</dbReference>
<organism evidence="9 10">
    <name type="scientific">Salmo salar</name>
    <name type="common">Atlantic salmon</name>
    <dbReference type="NCBI Taxonomy" id="8030"/>
    <lineage>
        <taxon>Eukaryota</taxon>
        <taxon>Metazoa</taxon>
        <taxon>Chordata</taxon>
        <taxon>Craniata</taxon>
        <taxon>Vertebrata</taxon>
        <taxon>Euteleostomi</taxon>
        <taxon>Actinopterygii</taxon>
        <taxon>Neopterygii</taxon>
        <taxon>Teleostei</taxon>
        <taxon>Protacanthopterygii</taxon>
        <taxon>Salmoniformes</taxon>
        <taxon>Salmonidae</taxon>
        <taxon>Salmoninae</taxon>
        <taxon>Salmo</taxon>
    </lineage>
</organism>
<dbReference type="SUPFAM" id="SSF57845">
    <property type="entry name" value="B-box zinc-binding domain"/>
    <property type="match status" value="1"/>
</dbReference>
<dbReference type="SMART" id="SM00449">
    <property type="entry name" value="SPRY"/>
    <property type="match status" value="1"/>
</dbReference>
<dbReference type="InterPro" id="IPR013083">
    <property type="entry name" value="Znf_RING/FYVE/PHD"/>
</dbReference>
<proteinExistence type="predicted"/>
<evidence type="ECO:0000259" key="6">
    <source>
        <dbReference type="PROSITE" id="PS50089"/>
    </source>
</evidence>
<dbReference type="InterPro" id="IPR001841">
    <property type="entry name" value="Znf_RING"/>
</dbReference>
<gene>
    <name evidence="10" type="primary">LOC106605985</name>
</gene>
<dbReference type="PANTHER" id="PTHR24103">
    <property type="entry name" value="E3 UBIQUITIN-PROTEIN LIGASE TRIM"/>
    <property type="match status" value="1"/>
</dbReference>
<dbReference type="InterPro" id="IPR000315">
    <property type="entry name" value="Znf_B-box"/>
</dbReference>
<sequence length="479" mass="54653">MPLGSEKMASQVSVPEKDLSCPVCSETLKEPVLLSCGHSCCIACLESYWKQMESWECPVCSIKCYKDSMALALKNLCMPGEKVSVKHVCSLHSKLLTLFCLEHEEPICSVCEGSSKHKTHKCIPVDEAALDRKEELIETGLKPLEEQLEGFKEVKQSFEETAELIKSQAQQTENQIQEDFEKLHQFLRYEEAARMAVLREEEEEKSRRMKKMIDDMNREIAAILDTTRAIKKDLVSDDISFLQNYKDTLKRAQCTSPDPELVSGALINVAKHLGNLQVRVLEKMLKSVQYTPVILDPNTAHPCLILSDDLTSMRFSDEIRLLPDNPERFDNYRMVLGSEGFDSGTHSWDTDVGDNTVWFVGVVYKSVQRKGVVQTGLWRVGYYNDKYWARCPKGPQTVLTLENKPHRIRVQLDWDRDTLSFYDLDNNTHIHTFTHTFTERLFPYINIGSNLYAARILPGKASVTVEQHIIPPHVSPSSF</sequence>
<evidence type="ECO:0000256" key="4">
    <source>
        <dbReference type="PROSITE-ProRule" id="PRU00024"/>
    </source>
</evidence>
<dbReference type="AlphaFoldDB" id="A0A1S3RZ48"/>
<evidence type="ECO:0000256" key="1">
    <source>
        <dbReference type="ARBA" id="ARBA00022723"/>
    </source>
</evidence>
<dbReference type="PROSITE" id="PS50089">
    <property type="entry name" value="ZF_RING_2"/>
    <property type="match status" value="1"/>
</dbReference>
<dbReference type="Pfam" id="PF00643">
    <property type="entry name" value="zf-B_box"/>
    <property type="match status" value="1"/>
</dbReference>
<dbReference type="Gene3D" id="3.30.160.60">
    <property type="entry name" value="Classic Zinc Finger"/>
    <property type="match status" value="1"/>
</dbReference>
<evidence type="ECO:0000259" key="8">
    <source>
        <dbReference type="PROSITE" id="PS50188"/>
    </source>
</evidence>
<dbReference type="SMART" id="SM00589">
    <property type="entry name" value="PRY"/>
    <property type="match status" value="1"/>
</dbReference>
<keyword evidence="3" id="KW-0862">Zinc</keyword>
<evidence type="ECO:0000256" key="2">
    <source>
        <dbReference type="ARBA" id="ARBA00022771"/>
    </source>
</evidence>
<dbReference type="InterPro" id="IPR050143">
    <property type="entry name" value="TRIM/RBCC"/>
</dbReference>
<dbReference type="Gene3D" id="3.30.40.10">
    <property type="entry name" value="Zinc/RING finger domain, C3HC4 (zinc finger)"/>
    <property type="match status" value="1"/>
</dbReference>
<feature type="domain" description="B box-type" evidence="7">
    <location>
        <begin position="84"/>
        <end position="125"/>
    </location>
</feature>
<dbReference type="InterPro" id="IPR013320">
    <property type="entry name" value="ConA-like_dom_sf"/>
</dbReference>
<evidence type="ECO:0000313" key="10">
    <source>
        <dbReference type="RefSeq" id="XP_014057500.1"/>
    </source>
</evidence>
<reference evidence="10" key="1">
    <citation type="submission" date="2025-08" db="UniProtKB">
        <authorList>
            <consortium name="RefSeq"/>
        </authorList>
    </citation>
    <scope>IDENTIFICATION</scope>
</reference>
<dbReference type="Gene3D" id="2.60.120.920">
    <property type="match status" value="1"/>
</dbReference>
<feature type="domain" description="B30.2/SPRY" evidence="8">
    <location>
        <begin position="273"/>
        <end position="463"/>
    </location>
</feature>
<accession>A0A1S3RZ48</accession>
<dbReference type="OrthoDB" id="9049620at2759"/>
<dbReference type="RefSeq" id="XP_014057500.1">
    <property type="nucleotide sequence ID" value="XM_014202025.1"/>
</dbReference>
<protein>
    <submittedName>
        <fullName evidence="10">E3 ubiquitin-protein ligase TRIM39</fullName>
    </submittedName>
</protein>